<keyword evidence="17" id="KW-1185">Reference proteome</keyword>
<dbReference type="OrthoDB" id="10263353at2759"/>
<comment type="similarity">
    <text evidence="3">Belongs to the peptidase C19 family.</text>
</comment>
<dbReference type="CDD" id="cd02669">
    <property type="entry name" value="Peptidase_C19M"/>
    <property type="match status" value="1"/>
</dbReference>
<dbReference type="WBParaSite" id="TASK_0000602401-mRNA-1">
    <property type="protein sequence ID" value="TASK_0000602401-mRNA-1"/>
    <property type="gene ID" value="TASK_0000602401"/>
</dbReference>
<evidence type="ECO:0000256" key="2">
    <source>
        <dbReference type="ARBA" id="ARBA00004123"/>
    </source>
</evidence>
<gene>
    <name evidence="16" type="ORF">TASK_LOCUS6025</name>
</gene>
<dbReference type="InterPro" id="IPR001394">
    <property type="entry name" value="Peptidase_C19_UCH"/>
</dbReference>
<dbReference type="GO" id="GO:0005681">
    <property type="term" value="C:spliceosomal complex"/>
    <property type="evidence" value="ECO:0007669"/>
    <property type="project" value="UniProtKB-KW"/>
</dbReference>
<keyword evidence="10" id="KW-0508">mRNA splicing</keyword>
<feature type="domain" description="UBP-type" evidence="15">
    <location>
        <begin position="61"/>
        <end position="166"/>
    </location>
</feature>
<feature type="compositionally biased region" description="Basic and acidic residues" evidence="13">
    <location>
        <begin position="1"/>
        <end position="10"/>
    </location>
</feature>
<evidence type="ECO:0000256" key="9">
    <source>
        <dbReference type="ARBA" id="ARBA00022833"/>
    </source>
</evidence>
<keyword evidence="5" id="KW-0507">mRNA processing</keyword>
<dbReference type="Gene3D" id="3.90.70.10">
    <property type="entry name" value="Cysteine proteinases"/>
    <property type="match status" value="1"/>
</dbReference>
<keyword evidence="6" id="KW-0479">Metal-binding</keyword>
<dbReference type="PANTHER" id="PTHR21646">
    <property type="entry name" value="UBIQUITIN CARBOXYL-TERMINAL HYDROLASE"/>
    <property type="match status" value="1"/>
</dbReference>
<feature type="region of interest" description="Disordered" evidence="13">
    <location>
        <begin position="553"/>
        <end position="575"/>
    </location>
</feature>
<sequence>MTKKDGSSKKVDRKRSAKSESLAPKKPKIEELLKQWDELDKQEEKKSPETKDDPAGVDLSRSCPYLDTINRNMLDFDFEKLCSISLSHLNVYACLVCGKYFQAGSSCDFFGRGSNTHAHTHSVNENHHVFLNLETHRFYCLPDNYEIVDGSLEDITYLLNPIFQKDDITKLDTNASMVRAYNGLTYYPGFVGLNNIKVKFFILCLKTNLSANDYCNVILQLLSHISLLRDFFLRPENYQEQIKRAAAGDHMTLLVHRFGELIRKLWNPRNFKTHVSPHEFLQAVVLCSKKRFQFTEQGDALEFLSWLLNALDQTLKPASKGQAVKPTIIGRALRGRMVIHSQKVTPVNITPEQAEQYATDPEYMPRVTESPFLYLTCDLPPPPLYLDEFKESIIPQVPLSTLLAKFNGITEKEYKTHCDSTMRRFCLKRLPPYLILFMKRIVKNIFTLEKNPTIVNFPIKSIDFGELLDQEARAQHKYTIYDLVANVVHDGPPTPGAGTHRIFVLQRGTGKWFEMQDLHVNEVLPQMIPLSESLIQVWAVNKTIQNPFYKSKATKKTNEGTANENEDHKEAGKET</sequence>
<evidence type="ECO:0000256" key="13">
    <source>
        <dbReference type="SAM" id="MobiDB-lite"/>
    </source>
</evidence>
<dbReference type="PROSITE" id="PS50271">
    <property type="entry name" value="ZF_UBP"/>
    <property type="match status" value="1"/>
</dbReference>
<keyword evidence="11" id="KW-0539">Nucleus</keyword>
<evidence type="ECO:0000313" key="18">
    <source>
        <dbReference type="WBParaSite" id="TASK_0000602401-mRNA-1"/>
    </source>
</evidence>
<evidence type="ECO:0000256" key="12">
    <source>
        <dbReference type="PROSITE-ProRule" id="PRU00502"/>
    </source>
</evidence>
<dbReference type="PROSITE" id="PS50235">
    <property type="entry name" value="USP_3"/>
    <property type="match status" value="1"/>
</dbReference>
<keyword evidence="7" id="KW-0747">Spliceosome</keyword>
<name>A0A0R3W712_TAEAS</name>
<dbReference type="SMART" id="SM00290">
    <property type="entry name" value="ZnF_UBP"/>
    <property type="match status" value="1"/>
</dbReference>
<feature type="domain" description="USP" evidence="14">
    <location>
        <begin position="204"/>
        <end position="541"/>
    </location>
</feature>
<evidence type="ECO:0000256" key="10">
    <source>
        <dbReference type="ARBA" id="ARBA00023187"/>
    </source>
</evidence>
<protein>
    <recommendedName>
        <fullName evidence="4">ubiquitinyl hydrolase 1</fullName>
        <ecNumber evidence="4">3.4.19.12</ecNumber>
    </recommendedName>
</protein>
<evidence type="ECO:0000313" key="16">
    <source>
        <dbReference type="EMBL" id="VDK36011.1"/>
    </source>
</evidence>
<comment type="subcellular location">
    <subcellularLocation>
        <location evidence="2">Nucleus</location>
    </subcellularLocation>
</comment>
<dbReference type="EC" id="3.4.19.12" evidence="4"/>
<dbReference type="SUPFAM" id="SSF54001">
    <property type="entry name" value="Cysteine proteinases"/>
    <property type="match status" value="1"/>
</dbReference>
<evidence type="ECO:0000259" key="15">
    <source>
        <dbReference type="PROSITE" id="PS50271"/>
    </source>
</evidence>
<dbReference type="Gene3D" id="3.30.40.10">
    <property type="entry name" value="Zinc/RING finger domain, C3HC4 (zinc finger)"/>
    <property type="match status" value="1"/>
</dbReference>
<feature type="compositionally biased region" description="Basic and acidic residues" evidence="13">
    <location>
        <begin position="565"/>
        <end position="575"/>
    </location>
</feature>
<evidence type="ECO:0000256" key="11">
    <source>
        <dbReference type="ARBA" id="ARBA00023242"/>
    </source>
</evidence>
<dbReference type="InterPro" id="IPR033809">
    <property type="entry name" value="USP39"/>
</dbReference>
<dbReference type="AlphaFoldDB" id="A0A0R3W712"/>
<reference evidence="18" key="1">
    <citation type="submission" date="2017-02" db="UniProtKB">
        <authorList>
            <consortium name="WormBaseParasite"/>
        </authorList>
    </citation>
    <scope>IDENTIFICATION</scope>
</reference>
<dbReference type="GO" id="GO:0008270">
    <property type="term" value="F:zinc ion binding"/>
    <property type="evidence" value="ECO:0007669"/>
    <property type="project" value="UniProtKB-KW"/>
</dbReference>
<dbReference type="STRING" id="60517.A0A0R3W712"/>
<feature type="compositionally biased region" description="Basic and acidic residues" evidence="13">
    <location>
        <begin position="27"/>
        <end position="54"/>
    </location>
</feature>
<dbReference type="EMBL" id="UYRS01018463">
    <property type="protein sequence ID" value="VDK36011.1"/>
    <property type="molecule type" value="Genomic_DNA"/>
</dbReference>
<dbReference type="InterPro" id="IPR028889">
    <property type="entry name" value="USP"/>
</dbReference>
<evidence type="ECO:0000256" key="5">
    <source>
        <dbReference type="ARBA" id="ARBA00022664"/>
    </source>
</evidence>
<evidence type="ECO:0000313" key="17">
    <source>
        <dbReference type="Proteomes" id="UP000282613"/>
    </source>
</evidence>
<dbReference type="FunFam" id="3.30.40.10:FF:000068">
    <property type="entry name" value="U4/U6.U5 tri-snRNP-associated protein 2"/>
    <property type="match status" value="1"/>
</dbReference>
<evidence type="ECO:0000256" key="3">
    <source>
        <dbReference type="ARBA" id="ARBA00009085"/>
    </source>
</evidence>
<dbReference type="InterPro" id="IPR001607">
    <property type="entry name" value="Znf_UBP"/>
</dbReference>
<evidence type="ECO:0000259" key="14">
    <source>
        <dbReference type="PROSITE" id="PS50235"/>
    </source>
</evidence>
<dbReference type="GO" id="GO:0000245">
    <property type="term" value="P:spliceosomal complex assembly"/>
    <property type="evidence" value="ECO:0007669"/>
    <property type="project" value="InterPro"/>
</dbReference>
<comment type="catalytic activity">
    <reaction evidence="1">
        <text>Thiol-dependent hydrolysis of ester, thioester, amide, peptide and isopeptide bonds formed by the C-terminal Gly of ubiquitin (a 76-residue protein attached to proteins as an intracellular targeting signal).</text>
        <dbReference type="EC" id="3.4.19.12"/>
    </reaction>
</comment>
<dbReference type="SUPFAM" id="SSF57850">
    <property type="entry name" value="RING/U-box"/>
    <property type="match status" value="1"/>
</dbReference>
<dbReference type="Proteomes" id="UP000282613">
    <property type="component" value="Unassembled WGS sequence"/>
</dbReference>
<evidence type="ECO:0000256" key="7">
    <source>
        <dbReference type="ARBA" id="ARBA00022728"/>
    </source>
</evidence>
<accession>A0A0R3W712</accession>
<reference evidence="16 17" key="2">
    <citation type="submission" date="2018-11" db="EMBL/GenBank/DDBJ databases">
        <authorList>
            <consortium name="Pathogen Informatics"/>
        </authorList>
    </citation>
    <scope>NUCLEOTIDE SEQUENCE [LARGE SCALE GENOMIC DNA]</scope>
</reference>
<evidence type="ECO:0000256" key="1">
    <source>
        <dbReference type="ARBA" id="ARBA00000707"/>
    </source>
</evidence>
<dbReference type="PANTHER" id="PTHR21646:SF16">
    <property type="entry name" value="U4_U6.U5 TRI-SNRNP-ASSOCIATED PROTEIN 2"/>
    <property type="match status" value="1"/>
</dbReference>
<evidence type="ECO:0000256" key="8">
    <source>
        <dbReference type="ARBA" id="ARBA00022771"/>
    </source>
</evidence>
<evidence type="ECO:0000256" key="6">
    <source>
        <dbReference type="ARBA" id="ARBA00022723"/>
    </source>
</evidence>
<dbReference type="Pfam" id="PF00443">
    <property type="entry name" value="UCH"/>
    <property type="match status" value="1"/>
</dbReference>
<dbReference type="GO" id="GO:0016579">
    <property type="term" value="P:protein deubiquitination"/>
    <property type="evidence" value="ECO:0007669"/>
    <property type="project" value="InterPro"/>
</dbReference>
<organism evidence="18">
    <name type="scientific">Taenia asiatica</name>
    <name type="common">Asian tapeworm</name>
    <dbReference type="NCBI Taxonomy" id="60517"/>
    <lineage>
        <taxon>Eukaryota</taxon>
        <taxon>Metazoa</taxon>
        <taxon>Spiralia</taxon>
        <taxon>Lophotrochozoa</taxon>
        <taxon>Platyhelminthes</taxon>
        <taxon>Cestoda</taxon>
        <taxon>Eucestoda</taxon>
        <taxon>Cyclophyllidea</taxon>
        <taxon>Taeniidae</taxon>
        <taxon>Taenia</taxon>
    </lineage>
</organism>
<dbReference type="InterPro" id="IPR050185">
    <property type="entry name" value="Ub_carboxyl-term_hydrolase"/>
</dbReference>
<evidence type="ECO:0000256" key="4">
    <source>
        <dbReference type="ARBA" id="ARBA00012759"/>
    </source>
</evidence>
<dbReference type="InterPro" id="IPR013083">
    <property type="entry name" value="Znf_RING/FYVE/PHD"/>
</dbReference>
<dbReference type="Pfam" id="PF02148">
    <property type="entry name" value="zf-UBP"/>
    <property type="match status" value="1"/>
</dbReference>
<dbReference type="GO" id="GO:0004843">
    <property type="term" value="F:cysteine-type deubiquitinase activity"/>
    <property type="evidence" value="ECO:0007669"/>
    <property type="project" value="UniProtKB-EC"/>
</dbReference>
<keyword evidence="9" id="KW-0862">Zinc</keyword>
<keyword evidence="8 12" id="KW-0863">Zinc-finger</keyword>
<proteinExistence type="inferred from homology"/>
<feature type="region of interest" description="Disordered" evidence="13">
    <location>
        <begin position="1"/>
        <end position="56"/>
    </location>
</feature>
<dbReference type="InterPro" id="IPR038765">
    <property type="entry name" value="Papain-like_cys_pep_sf"/>
</dbReference>